<accession>A0A9N9ECQ4</accession>
<dbReference type="EMBL" id="CAJVPS010012759">
    <property type="protein sequence ID" value="CAG8673204.1"/>
    <property type="molecule type" value="Genomic_DNA"/>
</dbReference>
<dbReference type="AlphaFoldDB" id="A0A9N9ECQ4"/>
<comment type="caution">
    <text evidence="1">The sequence shown here is derived from an EMBL/GenBank/DDBJ whole genome shotgun (WGS) entry which is preliminary data.</text>
</comment>
<dbReference type="Proteomes" id="UP000789508">
    <property type="component" value="Unassembled WGS sequence"/>
</dbReference>
<feature type="non-terminal residue" evidence="1">
    <location>
        <position position="100"/>
    </location>
</feature>
<evidence type="ECO:0000313" key="1">
    <source>
        <dbReference type="EMBL" id="CAG8673204.1"/>
    </source>
</evidence>
<proteinExistence type="predicted"/>
<evidence type="ECO:0000313" key="2">
    <source>
        <dbReference type="Proteomes" id="UP000789508"/>
    </source>
</evidence>
<protein>
    <submittedName>
        <fullName evidence="1">9347_t:CDS:1</fullName>
    </submittedName>
</protein>
<keyword evidence="2" id="KW-1185">Reference proteome</keyword>
<sequence>IDTFQTAQDNLPEMLQTLLMYEKKPGQVQSSHGQELQLDFIFFYNVLDGDKFARHENKWVMVHNQKMLEYGQEYDGDQLDNILKTMSGIIQLSVNQKLLL</sequence>
<organism evidence="1 2">
    <name type="scientific">Ambispora leptoticha</name>
    <dbReference type="NCBI Taxonomy" id="144679"/>
    <lineage>
        <taxon>Eukaryota</taxon>
        <taxon>Fungi</taxon>
        <taxon>Fungi incertae sedis</taxon>
        <taxon>Mucoromycota</taxon>
        <taxon>Glomeromycotina</taxon>
        <taxon>Glomeromycetes</taxon>
        <taxon>Archaeosporales</taxon>
        <taxon>Ambisporaceae</taxon>
        <taxon>Ambispora</taxon>
    </lineage>
</organism>
<reference evidence="1" key="1">
    <citation type="submission" date="2021-06" db="EMBL/GenBank/DDBJ databases">
        <authorList>
            <person name="Kallberg Y."/>
            <person name="Tangrot J."/>
            <person name="Rosling A."/>
        </authorList>
    </citation>
    <scope>NUCLEOTIDE SEQUENCE</scope>
    <source>
        <strain evidence="1">FL130A</strain>
    </source>
</reference>
<dbReference type="OrthoDB" id="2434933at2759"/>
<gene>
    <name evidence="1" type="ORF">ALEPTO_LOCUS10660</name>
</gene>
<name>A0A9N9ECQ4_9GLOM</name>